<reference evidence="2 3" key="1">
    <citation type="journal article" date="2021" name="Hortic Res">
        <title>Chromosome-scale assembly of the Dendrobium chrysotoxum genome enhances the understanding of orchid evolution.</title>
        <authorList>
            <person name="Zhang Y."/>
            <person name="Zhang G.Q."/>
            <person name="Zhang D."/>
            <person name="Liu X.D."/>
            <person name="Xu X.Y."/>
            <person name="Sun W.H."/>
            <person name="Yu X."/>
            <person name="Zhu X."/>
            <person name="Wang Z.W."/>
            <person name="Zhao X."/>
            <person name="Zhong W.Y."/>
            <person name="Chen H."/>
            <person name="Yin W.L."/>
            <person name="Huang T."/>
            <person name="Niu S.C."/>
            <person name="Liu Z.J."/>
        </authorList>
    </citation>
    <scope>NUCLEOTIDE SEQUENCE [LARGE SCALE GENOMIC DNA]</scope>
    <source>
        <strain evidence="2">Lindl</strain>
    </source>
</reference>
<sequence>MARRKRSKKNPYSSRGLDKFSSVLSELEARKKKIMSSTSANGVSLVRFMYSNSHDWTPVIVRHREEEDKNKTMDKELSPPVKADRKKKEMKLWKWRPSYYMLAVMLLILVCFVISGRVFAICCLSVLWYLLPLLKGEENGNAGRRWGVRKTIGGG</sequence>
<evidence type="ECO:0000256" key="1">
    <source>
        <dbReference type="SAM" id="Phobius"/>
    </source>
</evidence>
<feature type="transmembrane region" description="Helical" evidence="1">
    <location>
        <begin position="98"/>
        <end position="131"/>
    </location>
</feature>
<keyword evidence="1" id="KW-1133">Transmembrane helix</keyword>
<accession>A0AAV7G3N6</accession>
<proteinExistence type="predicted"/>
<protein>
    <submittedName>
        <fullName evidence="2">Uncharacterized protein</fullName>
    </submittedName>
</protein>
<comment type="caution">
    <text evidence="2">The sequence shown here is derived from an EMBL/GenBank/DDBJ whole genome shotgun (WGS) entry which is preliminary data.</text>
</comment>
<evidence type="ECO:0000313" key="2">
    <source>
        <dbReference type="EMBL" id="KAH0450062.1"/>
    </source>
</evidence>
<dbReference type="AlphaFoldDB" id="A0AAV7G3N6"/>
<dbReference type="PANTHER" id="PTHR35275:SF1">
    <property type="entry name" value="OS07G0585900 PROTEIN"/>
    <property type="match status" value="1"/>
</dbReference>
<name>A0AAV7G3N6_DENCH</name>
<dbReference type="InterPro" id="IPR045880">
    <property type="entry name" value="ZCF37"/>
</dbReference>
<gene>
    <name evidence="2" type="ORF">IEQ34_020754</name>
</gene>
<keyword evidence="1" id="KW-0472">Membrane</keyword>
<keyword evidence="3" id="KW-1185">Reference proteome</keyword>
<dbReference type="PANTHER" id="PTHR35275">
    <property type="entry name" value="ZCF37"/>
    <property type="match status" value="1"/>
</dbReference>
<evidence type="ECO:0000313" key="3">
    <source>
        <dbReference type="Proteomes" id="UP000775213"/>
    </source>
</evidence>
<keyword evidence="1" id="KW-0812">Transmembrane</keyword>
<dbReference type="Proteomes" id="UP000775213">
    <property type="component" value="Unassembled WGS sequence"/>
</dbReference>
<dbReference type="EMBL" id="JAGFBR010000018">
    <property type="protein sequence ID" value="KAH0450062.1"/>
    <property type="molecule type" value="Genomic_DNA"/>
</dbReference>
<organism evidence="2 3">
    <name type="scientific">Dendrobium chrysotoxum</name>
    <name type="common">Orchid</name>
    <dbReference type="NCBI Taxonomy" id="161865"/>
    <lineage>
        <taxon>Eukaryota</taxon>
        <taxon>Viridiplantae</taxon>
        <taxon>Streptophyta</taxon>
        <taxon>Embryophyta</taxon>
        <taxon>Tracheophyta</taxon>
        <taxon>Spermatophyta</taxon>
        <taxon>Magnoliopsida</taxon>
        <taxon>Liliopsida</taxon>
        <taxon>Asparagales</taxon>
        <taxon>Orchidaceae</taxon>
        <taxon>Epidendroideae</taxon>
        <taxon>Malaxideae</taxon>
        <taxon>Dendrobiinae</taxon>
        <taxon>Dendrobium</taxon>
    </lineage>
</organism>